<organism evidence="1 2">
    <name type="scientific">Oharaeibacter diazotrophicus</name>
    <dbReference type="NCBI Taxonomy" id="1920512"/>
    <lineage>
        <taxon>Bacteria</taxon>
        <taxon>Pseudomonadati</taxon>
        <taxon>Pseudomonadota</taxon>
        <taxon>Alphaproteobacteria</taxon>
        <taxon>Hyphomicrobiales</taxon>
        <taxon>Pleomorphomonadaceae</taxon>
        <taxon>Oharaeibacter</taxon>
    </lineage>
</organism>
<dbReference type="AlphaFoldDB" id="A0A4R6R5X8"/>
<accession>A0A4R6R5X8</accession>
<dbReference type="Proteomes" id="UP000294547">
    <property type="component" value="Unassembled WGS sequence"/>
</dbReference>
<evidence type="ECO:0000313" key="1">
    <source>
        <dbReference type="EMBL" id="TDP80927.1"/>
    </source>
</evidence>
<protein>
    <submittedName>
        <fullName evidence="1">Uncharacterized protein (DUF1800 family)</fullName>
    </submittedName>
</protein>
<name>A0A4R6R5X8_9HYPH</name>
<dbReference type="InterPro" id="IPR014917">
    <property type="entry name" value="DUF1800"/>
</dbReference>
<dbReference type="RefSeq" id="WP_126540750.1">
    <property type="nucleotide sequence ID" value="NZ_BSPM01000001.1"/>
</dbReference>
<gene>
    <name evidence="1" type="ORF">EDD54_4560</name>
</gene>
<comment type="caution">
    <text evidence="1">The sequence shown here is derived from an EMBL/GenBank/DDBJ whole genome shotgun (WGS) entry which is preliminary data.</text>
</comment>
<dbReference type="Pfam" id="PF08811">
    <property type="entry name" value="DUF1800"/>
    <property type="match status" value="1"/>
</dbReference>
<sequence>MSGKDVAPVTALRRFGLGPRPGEWQRIADDPRGFVLAAVGASTALDDAGLPTSAEAITASRRFHAELARGTSVADANAAFLPAGMPPSPDPKLPLHSHILRTELVARFDHAVATDAPFAERWVAFWSNHLCVVSSKAAGLIASAGAYEREVIRPNAFGRFHDMLAAAMRHPAILASLDNPKSVGPNSKAGLKSGRGINENLGREALELYTLGPQGGYDQADVTAFARVLTGWSIRRPDEKDAGAFVFRPAQHEPGPQTIMGKVYAEDGVDQGLAVIADIAAHPSTARHLARKLTRHFVGDAAPAAIAAAVEARWRDTGGDLAEVARALVGERAAWTAGAIKVLSPYDVLVTWARAVGDVFKRPELVRFTQTFGGRVWNPPGPNGLPDGDLAWAAPDSLANRLDLAALVAKRAEVPDVGALHAALFGPAALPATSDAVTRADSRVQALALLLMAPEFQRR</sequence>
<reference evidence="1 2" key="1">
    <citation type="submission" date="2019-03" db="EMBL/GenBank/DDBJ databases">
        <title>Genomic Encyclopedia of Type Strains, Phase IV (KMG-IV): sequencing the most valuable type-strain genomes for metagenomic binning, comparative biology and taxonomic classification.</title>
        <authorList>
            <person name="Goeker M."/>
        </authorList>
    </citation>
    <scope>NUCLEOTIDE SEQUENCE [LARGE SCALE GENOMIC DNA]</scope>
    <source>
        <strain evidence="1 2">DSM 102969</strain>
    </source>
</reference>
<evidence type="ECO:0000313" key="2">
    <source>
        <dbReference type="Proteomes" id="UP000294547"/>
    </source>
</evidence>
<proteinExistence type="predicted"/>
<dbReference type="OrthoDB" id="9772295at2"/>
<keyword evidence="2" id="KW-1185">Reference proteome</keyword>
<dbReference type="EMBL" id="SNXY01000014">
    <property type="protein sequence ID" value="TDP80927.1"/>
    <property type="molecule type" value="Genomic_DNA"/>
</dbReference>